<feature type="compositionally biased region" description="Basic residues" evidence="1">
    <location>
        <begin position="1"/>
        <end position="13"/>
    </location>
</feature>
<evidence type="ECO:0000256" key="1">
    <source>
        <dbReference type="SAM" id="MobiDB-lite"/>
    </source>
</evidence>
<feature type="compositionally biased region" description="Basic and acidic residues" evidence="1">
    <location>
        <begin position="62"/>
        <end position="80"/>
    </location>
</feature>
<feature type="region of interest" description="Disordered" evidence="1">
    <location>
        <begin position="1"/>
        <end position="21"/>
    </location>
</feature>
<name>A0A194QXG4_PAPMA</name>
<evidence type="ECO:0000313" key="2">
    <source>
        <dbReference type="EMBL" id="KPJ08266.1"/>
    </source>
</evidence>
<dbReference type="InParanoid" id="A0A194QXG4"/>
<feature type="region of interest" description="Disordered" evidence="1">
    <location>
        <begin position="55"/>
        <end position="89"/>
    </location>
</feature>
<dbReference type="EMBL" id="KQ461155">
    <property type="protein sequence ID" value="KPJ08266.1"/>
    <property type="molecule type" value="Genomic_DNA"/>
</dbReference>
<protein>
    <submittedName>
        <fullName evidence="2">Uncharacterized protein</fullName>
    </submittedName>
</protein>
<accession>A0A194QXG4</accession>
<keyword evidence="3" id="KW-1185">Reference proteome</keyword>
<proteinExistence type="predicted"/>
<evidence type="ECO:0000313" key="3">
    <source>
        <dbReference type="Proteomes" id="UP000053240"/>
    </source>
</evidence>
<sequence length="89" mass="10533">MTRRAPLRSHRKAYSMEHGHDHRAHCMACTERNKDHSRHRDHNTDYTVRTVRSIRRKGRSMGRKDHSMGHSTGHKDRTDRSTLSAYLKI</sequence>
<organism evidence="2 3">
    <name type="scientific">Papilio machaon</name>
    <name type="common">Old World swallowtail butterfly</name>
    <dbReference type="NCBI Taxonomy" id="76193"/>
    <lineage>
        <taxon>Eukaryota</taxon>
        <taxon>Metazoa</taxon>
        <taxon>Ecdysozoa</taxon>
        <taxon>Arthropoda</taxon>
        <taxon>Hexapoda</taxon>
        <taxon>Insecta</taxon>
        <taxon>Pterygota</taxon>
        <taxon>Neoptera</taxon>
        <taxon>Endopterygota</taxon>
        <taxon>Lepidoptera</taxon>
        <taxon>Glossata</taxon>
        <taxon>Ditrysia</taxon>
        <taxon>Papilionoidea</taxon>
        <taxon>Papilionidae</taxon>
        <taxon>Papilioninae</taxon>
        <taxon>Papilio</taxon>
    </lineage>
</organism>
<dbReference type="Proteomes" id="UP000053240">
    <property type="component" value="Unassembled WGS sequence"/>
</dbReference>
<gene>
    <name evidence="2" type="ORF">RR48_13005</name>
</gene>
<dbReference type="AlphaFoldDB" id="A0A194QXG4"/>
<reference evidence="2 3" key="1">
    <citation type="journal article" date="2015" name="Nat. Commun.">
        <title>Outbred genome sequencing and CRISPR/Cas9 gene editing in butterflies.</title>
        <authorList>
            <person name="Li X."/>
            <person name="Fan D."/>
            <person name="Zhang W."/>
            <person name="Liu G."/>
            <person name="Zhang L."/>
            <person name="Zhao L."/>
            <person name="Fang X."/>
            <person name="Chen L."/>
            <person name="Dong Y."/>
            <person name="Chen Y."/>
            <person name="Ding Y."/>
            <person name="Zhao R."/>
            <person name="Feng M."/>
            <person name="Zhu Y."/>
            <person name="Feng Y."/>
            <person name="Jiang X."/>
            <person name="Zhu D."/>
            <person name="Xiang H."/>
            <person name="Feng X."/>
            <person name="Li S."/>
            <person name="Wang J."/>
            <person name="Zhang G."/>
            <person name="Kronforst M.R."/>
            <person name="Wang W."/>
        </authorList>
    </citation>
    <scope>NUCLEOTIDE SEQUENCE [LARGE SCALE GENOMIC DNA]</scope>
    <source>
        <strain evidence="2">Ya'a_city_454_Pm</strain>
        <tissue evidence="2">Whole body</tissue>
    </source>
</reference>